<feature type="transmembrane region" description="Helical" evidence="7">
    <location>
        <begin position="281"/>
        <end position="302"/>
    </location>
</feature>
<accession>A0A7W4UJT3</accession>
<keyword evidence="4 7" id="KW-0812">Transmembrane</keyword>
<proteinExistence type="inferred from homology"/>
<dbReference type="Pfam" id="PF00528">
    <property type="entry name" value="BPD_transp_1"/>
    <property type="match status" value="1"/>
</dbReference>
<dbReference type="InterPro" id="IPR000515">
    <property type="entry name" value="MetI-like"/>
</dbReference>
<dbReference type="PANTHER" id="PTHR43744:SF12">
    <property type="entry name" value="ABC TRANSPORTER PERMEASE PROTEIN MG189-RELATED"/>
    <property type="match status" value="1"/>
</dbReference>
<dbReference type="PANTHER" id="PTHR43744">
    <property type="entry name" value="ABC TRANSPORTER PERMEASE PROTEIN MG189-RELATED-RELATED"/>
    <property type="match status" value="1"/>
</dbReference>
<comment type="caution">
    <text evidence="10">The sequence shown here is derived from an EMBL/GenBank/DDBJ whole genome shotgun (WGS) entry which is preliminary data.</text>
</comment>
<dbReference type="PROSITE" id="PS50928">
    <property type="entry name" value="ABC_TM1"/>
    <property type="match status" value="1"/>
</dbReference>
<evidence type="ECO:0000313" key="11">
    <source>
        <dbReference type="Proteomes" id="UP000518206"/>
    </source>
</evidence>
<evidence type="ECO:0000256" key="5">
    <source>
        <dbReference type="ARBA" id="ARBA00022989"/>
    </source>
</evidence>
<feature type="transmembrane region" description="Helical" evidence="7">
    <location>
        <begin position="180"/>
        <end position="202"/>
    </location>
</feature>
<feature type="domain" description="ABC transmembrane type-1" evidence="9">
    <location>
        <begin position="111"/>
        <end position="302"/>
    </location>
</feature>
<dbReference type="SUPFAM" id="SSF161098">
    <property type="entry name" value="MetI-like"/>
    <property type="match status" value="1"/>
</dbReference>
<keyword evidence="6 7" id="KW-0472">Membrane</keyword>
<evidence type="ECO:0000256" key="2">
    <source>
        <dbReference type="ARBA" id="ARBA00022448"/>
    </source>
</evidence>
<feature type="region of interest" description="Disordered" evidence="8">
    <location>
        <begin position="1"/>
        <end position="42"/>
    </location>
</feature>
<evidence type="ECO:0000313" key="10">
    <source>
        <dbReference type="EMBL" id="MBB2924843.1"/>
    </source>
</evidence>
<sequence>MSTTPVSGANTIAAPPRPTRGADPDGPDLPGRGGGRNRLRRSPSEGHRINWWVTALLVVLSLTVFVPLYFTVVTALKTQDQLGGTGFAFPTEFAWSNFAEAWRLTEFPRTALNSALITVGAVVLTLLTNSMVAYAIARNMHRRLFKGLFFYFISALFVPFPILMLPVAKQTALLGLDNQVGLILLYVVYGLSFNIFIFTAYINSIPRELEEAAIVDGASTWTVFWKIIFPLLSPMNATVGILTCLWAWNDFLLPLIIVSDPRGATLPLVQYVFQSQFTTNYTVAFASYLMAMAPLLVVYVIAQRWVISGVTRGAIK</sequence>
<protein>
    <submittedName>
        <fullName evidence="10">Raffinose/stachyose/melibiose transport system permease protein</fullName>
    </submittedName>
</protein>
<dbReference type="Gene3D" id="1.10.3720.10">
    <property type="entry name" value="MetI-like"/>
    <property type="match status" value="1"/>
</dbReference>
<keyword evidence="5 7" id="KW-1133">Transmembrane helix</keyword>
<evidence type="ECO:0000256" key="4">
    <source>
        <dbReference type="ARBA" id="ARBA00022692"/>
    </source>
</evidence>
<dbReference type="InterPro" id="IPR035906">
    <property type="entry name" value="MetI-like_sf"/>
</dbReference>
<evidence type="ECO:0000256" key="8">
    <source>
        <dbReference type="SAM" id="MobiDB-lite"/>
    </source>
</evidence>
<evidence type="ECO:0000256" key="1">
    <source>
        <dbReference type="ARBA" id="ARBA00004651"/>
    </source>
</evidence>
<dbReference type="CDD" id="cd06261">
    <property type="entry name" value="TM_PBP2"/>
    <property type="match status" value="1"/>
</dbReference>
<dbReference type="Proteomes" id="UP000518206">
    <property type="component" value="Unassembled WGS sequence"/>
</dbReference>
<dbReference type="EMBL" id="JACHVX010000006">
    <property type="protein sequence ID" value="MBB2924843.1"/>
    <property type="molecule type" value="Genomic_DNA"/>
</dbReference>
<comment type="similarity">
    <text evidence="7">Belongs to the binding-protein-dependent transport system permease family.</text>
</comment>
<reference evidence="10 11" key="2">
    <citation type="submission" date="2020-08" db="EMBL/GenBank/DDBJ databases">
        <authorList>
            <person name="Partida-Martinez L."/>
            <person name="Huntemann M."/>
            <person name="Clum A."/>
            <person name="Wang J."/>
            <person name="Palaniappan K."/>
            <person name="Ritter S."/>
            <person name="Chen I.-M."/>
            <person name="Stamatis D."/>
            <person name="Reddy T."/>
            <person name="O'Malley R."/>
            <person name="Daum C."/>
            <person name="Shapiro N."/>
            <person name="Ivanova N."/>
            <person name="Kyrpides N."/>
            <person name="Woyke T."/>
        </authorList>
    </citation>
    <scope>NUCLEOTIDE SEQUENCE [LARGE SCALE GENOMIC DNA]</scope>
    <source>
        <strain evidence="10 11">RAS26</strain>
    </source>
</reference>
<evidence type="ECO:0000256" key="3">
    <source>
        <dbReference type="ARBA" id="ARBA00022475"/>
    </source>
</evidence>
<feature type="transmembrane region" description="Helical" evidence="7">
    <location>
        <begin position="223"/>
        <end position="248"/>
    </location>
</feature>
<gene>
    <name evidence="10" type="ORF">FHR80_003779</name>
</gene>
<evidence type="ECO:0000256" key="6">
    <source>
        <dbReference type="ARBA" id="ARBA00023136"/>
    </source>
</evidence>
<dbReference type="RefSeq" id="WP_183297608.1">
    <property type="nucleotide sequence ID" value="NZ_JACHVX010000006.1"/>
</dbReference>
<evidence type="ECO:0000259" key="9">
    <source>
        <dbReference type="PROSITE" id="PS50928"/>
    </source>
</evidence>
<dbReference type="GO" id="GO:0055085">
    <property type="term" value="P:transmembrane transport"/>
    <property type="evidence" value="ECO:0007669"/>
    <property type="project" value="InterPro"/>
</dbReference>
<keyword evidence="3" id="KW-1003">Cell membrane</keyword>
<evidence type="ECO:0000256" key="7">
    <source>
        <dbReference type="RuleBase" id="RU363032"/>
    </source>
</evidence>
<feature type="transmembrane region" description="Helical" evidence="7">
    <location>
        <begin position="148"/>
        <end position="168"/>
    </location>
</feature>
<dbReference type="GO" id="GO:0005886">
    <property type="term" value="C:plasma membrane"/>
    <property type="evidence" value="ECO:0007669"/>
    <property type="project" value="UniProtKB-SubCell"/>
</dbReference>
<organism evidence="10 11">
    <name type="scientific">Cellulomonas cellasea</name>
    <dbReference type="NCBI Taxonomy" id="43670"/>
    <lineage>
        <taxon>Bacteria</taxon>
        <taxon>Bacillati</taxon>
        <taxon>Actinomycetota</taxon>
        <taxon>Actinomycetes</taxon>
        <taxon>Micrococcales</taxon>
        <taxon>Cellulomonadaceae</taxon>
        <taxon>Cellulomonas</taxon>
    </lineage>
</organism>
<feature type="compositionally biased region" description="Polar residues" evidence="8">
    <location>
        <begin position="1"/>
        <end position="10"/>
    </location>
</feature>
<feature type="transmembrane region" description="Helical" evidence="7">
    <location>
        <begin position="115"/>
        <end position="136"/>
    </location>
</feature>
<comment type="subcellular location">
    <subcellularLocation>
        <location evidence="1 7">Cell membrane</location>
        <topology evidence="1 7">Multi-pass membrane protein</topology>
    </subcellularLocation>
</comment>
<reference evidence="10 11" key="1">
    <citation type="submission" date="2020-08" db="EMBL/GenBank/DDBJ databases">
        <title>The Agave Microbiome: Exploring the role of microbial communities in plant adaptations to desert environments.</title>
        <authorList>
            <person name="Partida-Martinez L.P."/>
        </authorList>
    </citation>
    <scope>NUCLEOTIDE SEQUENCE [LARGE SCALE GENOMIC DNA]</scope>
    <source>
        <strain evidence="10 11">RAS26</strain>
    </source>
</reference>
<keyword evidence="2 7" id="KW-0813">Transport</keyword>
<name>A0A7W4UJT3_9CELL</name>
<dbReference type="AlphaFoldDB" id="A0A7W4UJT3"/>
<feature type="transmembrane region" description="Helical" evidence="7">
    <location>
        <begin position="49"/>
        <end position="70"/>
    </location>
</feature>